<dbReference type="Proteomes" id="UP000240535">
    <property type="component" value="Unassembled WGS sequence"/>
</dbReference>
<organism evidence="6 7">
    <name type="scientific">Campylobacter blaseri</name>
    <dbReference type="NCBI Taxonomy" id="2042961"/>
    <lineage>
        <taxon>Bacteria</taxon>
        <taxon>Pseudomonadati</taxon>
        <taxon>Campylobacterota</taxon>
        <taxon>Epsilonproteobacteria</taxon>
        <taxon>Campylobacterales</taxon>
        <taxon>Campylobacteraceae</taxon>
        <taxon>Campylobacter</taxon>
    </lineage>
</organism>
<accession>A0A2P8R1G0</accession>
<evidence type="ECO:0000256" key="4">
    <source>
        <dbReference type="ARBA" id="ARBA00023136"/>
    </source>
</evidence>
<comment type="subcellular location">
    <subcellularLocation>
        <location evidence="1">Membrane</location>
        <topology evidence="1">Multi-pass membrane protein</topology>
    </subcellularLocation>
</comment>
<evidence type="ECO:0000256" key="1">
    <source>
        <dbReference type="ARBA" id="ARBA00004141"/>
    </source>
</evidence>
<protein>
    <submittedName>
        <fullName evidence="6">Sodium transporter</fullName>
    </submittedName>
</protein>
<feature type="transmembrane region" description="Helical" evidence="5">
    <location>
        <begin position="72"/>
        <end position="94"/>
    </location>
</feature>
<proteinExistence type="predicted"/>
<feature type="transmembrane region" description="Helical" evidence="5">
    <location>
        <begin position="221"/>
        <end position="245"/>
    </location>
</feature>
<name>A0A2P8R1G0_9BACT</name>
<feature type="transmembrane region" description="Helical" evidence="5">
    <location>
        <begin position="290"/>
        <end position="310"/>
    </location>
</feature>
<dbReference type="GO" id="GO:0016020">
    <property type="term" value="C:membrane"/>
    <property type="evidence" value="ECO:0007669"/>
    <property type="project" value="UniProtKB-SubCell"/>
</dbReference>
<dbReference type="OrthoDB" id="9806785at2"/>
<reference evidence="7" key="1">
    <citation type="submission" date="2017-10" db="EMBL/GenBank/DDBJ databases">
        <title>Campylobacter species from seals.</title>
        <authorList>
            <person name="Gilbert M.J."/>
            <person name="Zomer A.L."/>
            <person name="Timmerman A.J."/>
            <person name="Duim B."/>
            <person name="Wagenaar J.A."/>
        </authorList>
    </citation>
    <scope>NUCLEOTIDE SEQUENCE [LARGE SCALE GENOMIC DNA]</scope>
    <source>
        <strain evidence="7">17S00004-5</strain>
    </source>
</reference>
<dbReference type="InterPro" id="IPR004710">
    <property type="entry name" value="Bilac:Na_transpt"/>
</dbReference>
<feature type="transmembrane region" description="Helical" evidence="5">
    <location>
        <begin position="100"/>
        <end position="122"/>
    </location>
</feature>
<evidence type="ECO:0000256" key="5">
    <source>
        <dbReference type="SAM" id="Phobius"/>
    </source>
</evidence>
<sequence>MKIFKIISQVVVKYMAILIVAGAVFGLFFPKMNIVINNTSWIPYLLGVIMYGMGLSVKLIDFKELIIKPKFVIAGVLAQFIIMPLLAWALVSLFNLPMGLAIGVVLLGASPGGTASNVITYLSKGDVALSVAITSCTTFLAPFATPFLVNLIIGQKIDINLIAMFISVIKIVILPIILGILTHMFLPKLTKTLKEIFPSISALTIIIIVTVIVGINSQKILSNLSVIFLVVILHNILGLIFGYFVGKTLAKDTKDMDKVKAITIEVGMQNSGLATSLALLHFAAYPLATVPGALFSVWHNISGGILASIFSRMK</sequence>
<keyword evidence="3 5" id="KW-1133">Transmembrane helix</keyword>
<feature type="transmembrane region" description="Helical" evidence="5">
    <location>
        <begin position="41"/>
        <end position="60"/>
    </location>
</feature>
<feature type="transmembrane region" description="Helical" evidence="5">
    <location>
        <begin position="12"/>
        <end position="29"/>
    </location>
</feature>
<evidence type="ECO:0000313" key="7">
    <source>
        <dbReference type="Proteomes" id="UP000240535"/>
    </source>
</evidence>
<feature type="transmembrane region" description="Helical" evidence="5">
    <location>
        <begin position="159"/>
        <end position="184"/>
    </location>
</feature>
<feature type="transmembrane region" description="Helical" evidence="5">
    <location>
        <begin position="196"/>
        <end position="215"/>
    </location>
</feature>
<gene>
    <name evidence="6" type="ORF">CQ405_04600</name>
</gene>
<dbReference type="Gene3D" id="1.20.1530.20">
    <property type="match status" value="1"/>
</dbReference>
<dbReference type="InterPro" id="IPR038770">
    <property type="entry name" value="Na+/solute_symporter_sf"/>
</dbReference>
<dbReference type="RefSeq" id="WP_106871131.1">
    <property type="nucleotide sequence ID" value="NZ_CP053841.1"/>
</dbReference>
<evidence type="ECO:0000256" key="3">
    <source>
        <dbReference type="ARBA" id="ARBA00022989"/>
    </source>
</evidence>
<keyword evidence="2 5" id="KW-0812">Transmembrane</keyword>
<dbReference type="EMBL" id="PDHH01000003">
    <property type="protein sequence ID" value="PSM52337.1"/>
    <property type="molecule type" value="Genomic_DNA"/>
</dbReference>
<dbReference type="InterPro" id="IPR002657">
    <property type="entry name" value="BilAc:Na_symport/Acr3"/>
</dbReference>
<dbReference type="PANTHER" id="PTHR10361">
    <property type="entry name" value="SODIUM-BILE ACID COTRANSPORTER"/>
    <property type="match status" value="1"/>
</dbReference>
<keyword evidence="7" id="KW-1185">Reference proteome</keyword>
<evidence type="ECO:0000256" key="2">
    <source>
        <dbReference type="ARBA" id="ARBA00022692"/>
    </source>
</evidence>
<dbReference type="Pfam" id="PF01758">
    <property type="entry name" value="SBF"/>
    <property type="match status" value="1"/>
</dbReference>
<keyword evidence="4 5" id="KW-0472">Membrane</keyword>
<feature type="transmembrane region" description="Helical" evidence="5">
    <location>
        <begin position="129"/>
        <end position="153"/>
    </location>
</feature>
<dbReference type="AlphaFoldDB" id="A0A2P8R1G0"/>
<dbReference type="PANTHER" id="PTHR10361:SF28">
    <property type="entry name" value="P3 PROTEIN-RELATED"/>
    <property type="match status" value="1"/>
</dbReference>
<comment type="caution">
    <text evidence="6">The sequence shown here is derived from an EMBL/GenBank/DDBJ whole genome shotgun (WGS) entry which is preliminary data.</text>
</comment>
<evidence type="ECO:0000313" key="6">
    <source>
        <dbReference type="EMBL" id="PSM52337.1"/>
    </source>
</evidence>